<comment type="caution">
    <text evidence="1">The sequence shown here is derived from an EMBL/GenBank/DDBJ whole genome shotgun (WGS) entry which is preliminary data.</text>
</comment>
<gene>
    <name evidence="1" type="ORF">ADZ36_05200</name>
</gene>
<reference evidence="1" key="1">
    <citation type="submission" date="2015-07" db="EMBL/GenBank/DDBJ databases">
        <title>Draft genome sequence of Streptomyces fradiae, a resistant strain to nitron-oligomycin.</title>
        <authorList>
            <person name="Vatlin A.A."/>
            <person name="Bekker O.B."/>
            <person name="Danilenko V.N."/>
        </authorList>
    </citation>
    <scope>NUCLEOTIDE SEQUENCE</scope>
    <source>
        <strain evidence="1">Olg1-1</strain>
    </source>
</reference>
<accession>A0ACC4WG33</accession>
<name>A0ACC4WG33_STRFR</name>
<sequence length="109" mass="11265">MSDFAASIIFLGTTTSRSSAPMETPAGSLLPNDSVRSRPMTAMSPFSSSQISGQSGVSVVFPNSCGDFPRRRLKVAVGSASHGLVMAIAPSSGSECGYCSAQRIDVTML</sequence>
<dbReference type="EMBL" id="LGSP01000006">
    <property type="protein sequence ID" value="KNE83475.1"/>
    <property type="molecule type" value="Genomic_DNA"/>
</dbReference>
<dbReference type="Proteomes" id="UP000037185">
    <property type="component" value="Unassembled WGS sequence"/>
</dbReference>
<organism evidence="1 2">
    <name type="scientific">Streptomyces fradiae</name>
    <name type="common">Streptomyces roseoflavus</name>
    <dbReference type="NCBI Taxonomy" id="1906"/>
    <lineage>
        <taxon>Bacteria</taxon>
        <taxon>Bacillati</taxon>
        <taxon>Actinomycetota</taxon>
        <taxon>Actinomycetes</taxon>
        <taxon>Kitasatosporales</taxon>
        <taxon>Streptomycetaceae</taxon>
        <taxon>Streptomyces</taxon>
    </lineage>
</organism>
<evidence type="ECO:0000313" key="1">
    <source>
        <dbReference type="EMBL" id="KNE83475.1"/>
    </source>
</evidence>
<keyword evidence="2" id="KW-1185">Reference proteome</keyword>
<evidence type="ECO:0000313" key="2">
    <source>
        <dbReference type="Proteomes" id="UP000037185"/>
    </source>
</evidence>
<proteinExistence type="predicted"/>
<protein>
    <submittedName>
        <fullName evidence="1">Uncharacterized protein</fullName>
    </submittedName>
</protein>